<dbReference type="PROSITE" id="PS00062">
    <property type="entry name" value="ALDOKETO_REDUCTASE_2"/>
    <property type="match status" value="1"/>
</dbReference>
<dbReference type="PANTHER" id="PTHR43625:SF5">
    <property type="entry name" value="PYRIDOXAL REDUCTASE, CHLOROPLASTIC"/>
    <property type="match status" value="1"/>
</dbReference>
<accession>A0ABP0IFE8</accession>
<evidence type="ECO:0000256" key="1">
    <source>
        <dbReference type="ARBA" id="ARBA00023002"/>
    </source>
</evidence>
<dbReference type="EMBL" id="CAXAMN010002781">
    <property type="protein sequence ID" value="CAK9001341.1"/>
    <property type="molecule type" value="Genomic_DNA"/>
</dbReference>
<dbReference type="InterPro" id="IPR023210">
    <property type="entry name" value="NADP_OxRdtase_dom"/>
</dbReference>
<dbReference type="CDD" id="cd19093">
    <property type="entry name" value="AKR_AtPLR-like"/>
    <property type="match status" value="1"/>
</dbReference>
<dbReference type="Pfam" id="PF00248">
    <property type="entry name" value="Aldo_ket_red"/>
    <property type="match status" value="1"/>
</dbReference>
<protein>
    <recommendedName>
        <fullName evidence="2">NADP-dependent oxidoreductase domain-containing protein</fullName>
    </recommendedName>
</protein>
<dbReference type="InterPro" id="IPR050791">
    <property type="entry name" value="Aldo-Keto_reductase"/>
</dbReference>
<dbReference type="SUPFAM" id="SSF51430">
    <property type="entry name" value="NAD(P)-linked oxidoreductase"/>
    <property type="match status" value="1"/>
</dbReference>
<dbReference type="PANTHER" id="PTHR43625">
    <property type="entry name" value="AFLATOXIN B1 ALDEHYDE REDUCTASE"/>
    <property type="match status" value="1"/>
</dbReference>
<organism evidence="3 4">
    <name type="scientific">Durusdinium trenchii</name>
    <dbReference type="NCBI Taxonomy" id="1381693"/>
    <lineage>
        <taxon>Eukaryota</taxon>
        <taxon>Sar</taxon>
        <taxon>Alveolata</taxon>
        <taxon>Dinophyceae</taxon>
        <taxon>Suessiales</taxon>
        <taxon>Symbiodiniaceae</taxon>
        <taxon>Durusdinium</taxon>
    </lineage>
</organism>
<gene>
    <name evidence="3" type="ORF">CCMP2556_LOCUS6421</name>
</gene>
<dbReference type="Proteomes" id="UP001642484">
    <property type="component" value="Unassembled WGS sequence"/>
</dbReference>
<keyword evidence="1" id="KW-0560">Oxidoreductase</keyword>
<dbReference type="InterPro" id="IPR036812">
    <property type="entry name" value="NAD(P)_OxRdtase_dom_sf"/>
</dbReference>
<dbReference type="PRINTS" id="PR00069">
    <property type="entry name" value="ALDKETRDTASE"/>
</dbReference>
<proteinExistence type="predicted"/>
<dbReference type="Gene3D" id="3.20.20.100">
    <property type="entry name" value="NADP-dependent oxidoreductase domain"/>
    <property type="match status" value="1"/>
</dbReference>
<keyword evidence="4" id="KW-1185">Reference proteome</keyword>
<evidence type="ECO:0000313" key="3">
    <source>
        <dbReference type="EMBL" id="CAK9001341.1"/>
    </source>
</evidence>
<dbReference type="InterPro" id="IPR020471">
    <property type="entry name" value="AKR"/>
</dbReference>
<sequence>MSAIATFVRPWSGAISSQPCPPSATKDVAPAPVPRASAAAAAVVAALGAGATTARSARRCAARVKRRAHVSRRELLSAAPVAAPLLGLSTTADAQTAARLQVPSFGVGAWAWGDRLFWGYDEKQDLEIRAGFDACIKGGVKLFDTAEIYGPGRSEELLGQFLRESGAKDVQVATKFAAFPWKLDRSEVVKACKGSLERLGMDSIDIYQIHFPSVWKNEVFWDGLGDCYEQGLVKAVGVSNYGSSAVRAISKTLGERGIPLTSNQIQYSLLYRYPELNGMKATCDELGVKILAYSPLALGALTGKWSDQAPSGPRGAIAEKLMKDDQWQGLLDAMKDVAGQHGPETTLSQVAIAWCIAKGTTPIPGVRNVRQAEDNLRALQLKLSSSEVEALDGAAAKVSGFLTPQDGPFGKFLSESKDTKQRMFDA</sequence>
<feature type="domain" description="NADP-dependent oxidoreductase" evidence="2">
    <location>
        <begin position="106"/>
        <end position="394"/>
    </location>
</feature>
<evidence type="ECO:0000313" key="4">
    <source>
        <dbReference type="Proteomes" id="UP001642484"/>
    </source>
</evidence>
<name>A0ABP0IFE8_9DINO</name>
<comment type="caution">
    <text evidence="3">The sequence shown here is derived from an EMBL/GenBank/DDBJ whole genome shotgun (WGS) entry which is preliminary data.</text>
</comment>
<dbReference type="InterPro" id="IPR018170">
    <property type="entry name" value="Aldo/ket_reductase_CS"/>
</dbReference>
<reference evidence="3 4" key="1">
    <citation type="submission" date="2024-02" db="EMBL/GenBank/DDBJ databases">
        <authorList>
            <person name="Chen Y."/>
            <person name="Shah S."/>
            <person name="Dougan E. K."/>
            <person name="Thang M."/>
            <person name="Chan C."/>
        </authorList>
    </citation>
    <scope>NUCLEOTIDE SEQUENCE [LARGE SCALE GENOMIC DNA]</scope>
</reference>
<evidence type="ECO:0000259" key="2">
    <source>
        <dbReference type="Pfam" id="PF00248"/>
    </source>
</evidence>